<comment type="similarity">
    <text evidence="2">Belongs to the Clp1 family. NOL9/GRC3 subfamily.</text>
</comment>
<evidence type="ECO:0000256" key="4">
    <source>
        <dbReference type="ARBA" id="ARBA00019824"/>
    </source>
</evidence>
<protein>
    <recommendedName>
        <fullName evidence="4">Polynucleotide 5'-hydroxyl-kinase GRC3</fullName>
    </recommendedName>
    <alternativeName>
        <fullName evidence="3">Polynucleotide 5'-hydroxyl-kinase grc3</fullName>
    </alternativeName>
</protein>
<evidence type="ECO:0000256" key="5">
    <source>
        <dbReference type="ARBA" id="ARBA00022679"/>
    </source>
</evidence>
<dbReference type="Pfam" id="PF16575">
    <property type="entry name" value="CLP1_P"/>
    <property type="match status" value="1"/>
</dbReference>
<evidence type="ECO:0000313" key="11">
    <source>
        <dbReference type="EMBL" id="CAI6338958.1"/>
    </source>
</evidence>
<feature type="compositionally biased region" description="Basic and acidic residues" evidence="9">
    <location>
        <begin position="9"/>
        <end position="18"/>
    </location>
</feature>
<dbReference type="GO" id="GO:0000448">
    <property type="term" value="P:cleavage in ITS2 between 5.8S rRNA and LSU-rRNA of tricistronic rRNA transcript (SSU-rRNA, 5.8S rRNA, LSU-rRNA)"/>
    <property type="evidence" value="ECO:0007669"/>
    <property type="project" value="TreeGrafter"/>
</dbReference>
<organism evidence="11 12">
    <name type="scientific">Periconia digitata</name>
    <dbReference type="NCBI Taxonomy" id="1303443"/>
    <lineage>
        <taxon>Eukaryota</taxon>
        <taxon>Fungi</taxon>
        <taxon>Dikarya</taxon>
        <taxon>Ascomycota</taxon>
        <taxon>Pezizomycotina</taxon>
        <taxon>Dothideomycetes</taxon>
        <taxon>Pleosporomycetidae</taxon>
        <taxon>Pleosporales</taxon>
        <taxon>Massarineae</taxon>
        <taxon>Periconiaceae</taxon>
        <taxon>Periconia</taxon>
    </lineage>
</organism>
<dbReference type="InterPro" id="IPR045116">
    <property type="entry name" value="Clp1/Grc3"/>
</dbReference>
<keyword evidence="6" id="KW-0547">Nucleotide-binding</keyword>
<dbReference type="AlphaFoldDB" id="A0A9W4XPJ9"/>
<comment type="function">
    <text evidence="1">Polynucleotide 5'-kinase involved in rRNA processing.</text>
</comment>
<comment type="caution">
    <text evidence="11">The sequence shown here is derived from an EMBL/GenBank/DDBJ whole genome shotgun (WGS) entry which is preliminary data.</text>
</comment>
<evidence type="ECO:0000259" key="10">
    <source>
        <dbReference type="Pfam" id="PF16575"/>
    </source>
</evidence>
<evidence type="ECO:0000256" key="8">
    <source>
        <dbReference type="ARBA" id="ARBA00022840"/>
    </source>
</evidence>
<keyword evidence="8" id="KW-0067">ATP-binding</keyword>
<dbReference type="PANTHER" id="PTHR12755">
    <property type="entry name" value="CLEAVAGE/POLYADENYLATION FACTOR IA SUBUNIT CLP1P"/>
    <property type="match status" value="1"/>
</dbReference>
<dbReference type="OrthoDB" id="4054781at2759"/>
<evidence type="ECO:0000313" key="12">
    <source>
        <dbReference type="Proteomes" id="UP001152607"/>
    </source>
</evidence>
<dbReference type="GO" id="GO:0005524">
    <property type="term" value="F:ATP binding"/>
    <property type="evidence" value="ECO:0007669"/>
    <property type="project" value="UniProtKB-KW"/>
</dbReference>
<evidence type="ECO:0000256" key="2">
    <source>
        <dbReference type="ARBA" id="ARBA00011003"/>
    </source>
</evidence>
<evidence type="ECO:0000256" key="3">
    <source>
        <dbReference type="ARBA" id="ARBA00018706"/>
    </source>
</evidence>
<name>A0A9W4XPJ9_9PLEO</name>
<dbReference type="InterPro" id="IPR027417">
    <property type="entry name" value="P-loop_NTPase"/>
</dbReference>
<reference evidence="11" key="1">
    <citation type="submission" date="2023-01" db="EMBL/GenBank/DDBJ databases">
        <authorList>
            <person name="Van Ghelder C."/>
            <person name="Rancurel C."/>
        </authorList>
    </citation>
    <scope>NUCLEOTIDE SEQUENCE</scope>
    <source>
        <strain evidence="11">CNCM I-4278</strain>
    </source>
</reference>
<evidence type="ECO:0000256" key="6">
    <source>
        <dbReference type="ARBA" id="ARBA00022741"/>
    </source>
</evidence>
<proteinExistence type="inferred from homology"/>
<dbReference type="PANTHER" id="PTHR12755:SF3">
    <property type="entry name" value="POLYNUCLEOTIDE 5'-HYDROXYL-KINASE NOL9"/>
    <property type="match status" value="1"/>
</dbReference>
<keyword evidence="12" id="KW-1185">Reference proteome</keyword>
<evidence type="ECO:0000256" key="9">
    <source>
        <dbReference type="SAM" id="MobiDB-lite"/>
    </source>
</evidence>
<dbReference type="Proteomes" id="UP001152607">
    <property type="component" value="Unassembled WGS sequence"/>
</dbReference>
<gene>
    <name evidence="11" type="ORF">PDIGIT_LOCUS12095</name>
</gene>
<keyword evidence="7" id="KW-0418">Kinase</keyword>
<dbReference type="EMBL" id="CAOQHR010000008">
    <property type="protein sequence ID" value="CAI6338958.1"/>
    <property type="molecule type" value="Genomic_DNA"/>
</dbReference>
<dbReference type="Gene3D" id="3.40.50.300">
    <property type="entry name" value="P-loop containing nucleotide triphosphate hydrolases"/>
    <property type="match status" value="1"/>
</dbReference>
<dbReference type="GO" id="GO:0051731">
    <property type="term" value="F:polynucleotide 5'-hydroxyl-kinase activity"/>
    <property type="evidence" value="ECO:0007669"/>
    <property type="project" value="InterPro"/>
</dbReference>
<feature type="domain" description="Clp1 P-loop" evidence="10">
    <location>
        <begin position="247"/>
        <end position="454"/>
    </location>
</feature>
<dbReference type="InterPro" id="IPR032319">
    <property type="entry name" value="CLP1_P"/>
</dbReference>
<keyword evidence="5" id="KW-0808">Transferase</keyword>
<feature type="region of interest" description="Disordered" evidence="9">
    <location>
        <begin position="1"/>
        <end position="22"/>
    </location>
</feature>
<evidence type="ECO:0000256" key="1">
    <source>
        <dbReference type="ARBA" id="ARBA00003798"/>
    </source>
</evidence>
<sequence length="687" mass="74831">MSGKRKRGRDTFAEDPIEKPVPSAKPISAIAAARLQLEAKLQAQNAPIKDVGALESATSPMVEATSDFSESELEEDDLVPLVHQNFKLCSWRRISENILSDTESELAIILEKHQTISFVGCFDLKVLKGAVNVNGANIGAVPRAKDTAKEYRVYVPSTHPITKIRGLDRTSHVQFVSCQEPTLLESTGPLFAGIWATPKDKGRSFEYIQESDADPLKRALAPEIAPEEWIRNIEDISSASSVSIVIGSSLCGKSTFAKRLLNRYLTGFGKTAKAVPSVCYLDLDPSKPEYTPHGQVSLTNVREVNLGPAFTHPISNPGGTGKNETVAAHALPMQELANYEDYFKSCVSDLFQAYRAMRSKNINLPLIINTPADLYSMHFPLLESLLTNLKPGNIIHLGNTSAIDIEAAEKLHSLSTISAKQGSTLFELPAQPPLLPPSRTDAELRAMHMQSYFHLSPPATSWTPQPLSTTTPWQFTYEETQTRTQDIHSVLLLNDPPAPSQLATMLNGSIVHIIRTTNPPSLQQSPQNGKNAIDTNGLVPRTAKYRIPYIPANQTSHAPLTPHPQSTRLLCTALIHSFDPASRVVNLLVPTTHDALLHEIDPSGGTATVLVGGCCDLPEWAYVEDAHVALADGKRRVSEAVGGSGLSRGEEDVAMDGVSVGPWVERKSVVDGMGYFGTVRRVRKFLG</sequence>
<accession>A0A9W4XPJ9</accession>
<dbReference type="GO" id="GO:0005634">
    <property type="term" value="C:nucleus"/>
    <property type="evidence" value="ECO:0007669"/>
    <property type="project" value="TreeGrafter"/>
</dbReference>
<evidence type="ECO:0000256" key="7">
    <source>
        <dbReference type="ARBA" id="ARBA00022777"/>
    </source>
</evidence>